<reference evidence="1 2" key="1">
    <citation type="submission" date="2020-01" db="EMBL/GenBank/DDBJ databases">
        <title>Kibdelosporangium persica a novel Actinomycetes from a hot desert in Iran.</title>
        <authorList>
            <person name="Safaei N."/>
            <person name="Zaburannyi N."/>
            <person name="Mueller R."/>
            <person name="Wink J."/>
        </authorList>
    </citation>
    <scope>NUCLEOTIDE SEQUENCE [LARGE SCALE GENOMIC DNA]</scope>
    <source>
        <strain evidence="1 2">4NS15</strain>
    </source>
</reference>
<organism evidence="1 2">
    <name type="scientific">Kibdelosporangium persicum</name>
    <dbReference type="NCBI Taxonomy" id="2698649"/>
    <lineage>
        <taxon>Bacteria</taxon>
        <taxon>Bacillati</taxon>
        <taxon>Actinomycetota</taxon>
        <taxon>Actinomycetes</taxon>
        <taxon>Pseudonocardiales</taxon>
        <taxon>Pseudonocardiaceae</taxon>
        <taxon>Kibdelosporangium</taxon>
    </lineage>
</organism>
<proteinExistence type="predicted"/>
<comment type="caution">
    <text evidence="1">The sequence shown here is derived from an EMBL/GenBank/DDBJ whole genome shotgun (WGS) entry which is preliminary data.</text>
</comment>
<dbReference type="Proteomes" id="UP000763557">
    <property type="component" value="Unassembled WGS sequence"/>
</dbReference>
<dbReference type="PANTHER" id="PTHR43235:SF1">
    <property type="entry name" value="GLUTAMINE AMIDOTRANSFERASE PB2B2.05-RELATED"/>
    <property type="match status" value="1"/>
</dbReference>
<dbReference type="SUPFAM" id="SSF52317">
    <property type="entry name" value="Class I glutamine amidotransferase-like"/>
    <property type="match status" value="1"/>
</dbReference>
<dbReference type="EMBL" id="JAAATY010000039">
    <property type="protein sequence ID" value="NRN70445.1"/>
    <property type="molecule type" value="Genomic_DNA"/>
</dbReference>
<protein>
    <submittedName>
        <fullName evidence="1">Gamma-glutamyl-gamma-aminobutyrate hydrolase</fullName>
    </submittedName>
</protein>
<dbReference type="Pfam" id="PF07722">
    <property type="entry name" value="Peptidase_C26"/>
    <property type="match status" value="1"/>
</dbReference>
<dbReference type="PANTHER" id="PTHR43235">
    <property type="entry name" value="GLUTAMINE AMIDOTRANSFERASE PB2B2.05-RELATED"/>
    <property type="match status" value="1"/>
</dbReference>
<sequence length="245" mass="25799">MASNGSSVPLIGVTTYLEQARFGLWDRPSAVLMRSYLDCVVTAGGMPVMLPPVGRWLPEHVSRLDGLVLSGGADIDPSRYGQAPHAATGTLRLERDTSEFGLFHLALEADIPVLGVCRGMQLINIALGGTLHQHVPDVAGSTTHNPTPGVFGSNEIKLAPGSVVAGLVGEHTTVHCHHHQAIDQLGSGLSAVGWAQDGTVEAVELPEAGFVTGVQWHPEENSTDVRLFQGLVQAAIQKSAQGKSQ</sequence>
<evidence type="ECO:0000313" key="2">
    <source>
        <dbReference type="Proteomes" id="UP000763557"/>
    </source>
</evidence>
<keyword evidence="2" id="KW-1185">Reference proteome</keyword>
<dbReference type="Gene3D" id="3.40.50.880">
    <property type="match status" value="1"/>
</dbReference>
<dbReference type="InterPro" id="IPR011697">
    <property type="entry name" value="Peptidase_C26"/>
</dbReference>
<dbReference type="CDD" id="cd01745">
    <property type="entry name" value="GATase1_2"/>
    <property type="match status" value="1"/>
</dbReference>
<dbReference type="InterPro" id="IPR029062">
    <property type="entry name" value="Class_I_gatase-like"/>
</dbReference>
<dbReference type="GO" id="GO:0016787">
    <property type="term" value="F:hydrolase activity"/>
    <property type="evidence" value="ECO:0007669"/>
    <property type="project" value="UniProtKB-KW"/>
</dbReference>
<keyword evidence="1" id="KW-0378">Hydrolase</keyword>
<dbReference type="PROSITE" id="PS51273">
    <property type="entry name" value="GATASE_TYPE_1"/>
    <property type="match status" value="1"/>
</dbReference>
<name>A0ABX2FHW6_9PSEU</name>
<evidence type="ECO:0000313" key="1">
    <source>
        <dbReference type="EMBL" id="NRN70445.1"/>
    </source>
</evidence>
<dbReference type="RefSeq" id="WP_173141562.1">
    <property type="nucleotide sequence ID" value="NZ_CBCSGW010000048.1"/>
</dbReference>
<accession>A0ABX2FHW6</accession>
<dbReference type="InterPro" id="IPR044668">
    <property type="entry name" value="PuuD-like"/>
</dbReference>
<gene>
    <name evidence="1" type="ORF">GC106_77130</name>
</gene>